<evidence type="ECO:0000313" key="2">
    <source>
        <dbReference type="Proteomes" id="UP000321533"/>
    </source>
</evidence>
<accession>A0A5B8VC53</accession>
<keyword evidence="2" id="KW-1185">Reference proteome</keyword>
<dbReference type="EMBL" id="CP042435">
    <property type="protein sequence ID" value="QEC69107.1"/>
    <property type="molecule type" value="Genomic_DNA"/>
</dbReference>
<gene>
    <name evidence="1" type="ORF">FRZ67_17965</name>
</gene>
<dbReference type="OrthoDB" id="1290266at2"/>
<reference evidence="1 2" key="1">
    <citation type="journal article" date="2016" name="Int. J. Syst. Evol. Microbiol.">
        <title>Panacibacter ginsenosidivorans gen. nov., sp. nov., with ginsenoside converting activity isolated from soil of a ginseng field.</title>
        <authorList>
            <person name="Siddiqi M.Z."/>
            <person name="Muhammad Shafi S."/>
            <person name="Choi K.D."/>
            <person name="Im W.T."/>
        </authorList>
    </citation>
    <scope>NUCLEOTIDE SEQUENCE [LARGE SCALE GENOMIC DNA]</scope>
    <source>
        <strain evidence="1 2">Gsoil1550</strain>
    </source>
</reference>
<protein>
    <submittedName>
        <fullName evidence="1">Uncharacterized protein</fullName>
    </submittedName>
</protein>
<name>A0A5B8VC53_9BACT</name>
<dbReference type="AlphaFoldDB" id="A0A5B8VC53"/>
<organism evidence="1 2">
    <name type="scientific">Panacibacter ginsenosidivorans</name>
    <dbReference type="NCBI Taxonomy" id="1813871"/>
    <lineage>
        <taxon>Bacteria</taxon>
        <taxon>Pseudomonadati</taxon>
        <taxon>Bacteroidota</taxon>
        <taxon>Chitinophagia</taxon>
        <taxon>Chitinophagales</taxon>
        <taxon>Chitinophagaceae</taxon>
        <taxon>Panacibacter</taxon>
    </lineage>
</organism>
<evidence type="ECO:0000313" key="1">
    <source>
        <dbReference type="EMBL" id="QEC69107.1"/>
    </source>
</evidence>
<sequence length="635" mass="73062">MKIERKAVISWKATSDLSFSTIVIDAAFKSSEYFECNYKNQKNELCEKTTIEILLTAAYAPDLRYDELIFFETAEKIEKIYKPFEHFDHKSLSATLYCIITNQRKIIIQSERPHPFLVRQNDINSLSVNAIIDAAFLHPSWDLSKGQRISSAAAVQPSGTIYQFNYSIYYFSLSQSFVPVQQWIYPFALKAAFILTDHCDFDNAQKLKIFLYGNNNDGWAGRGLKITKGVFTLAPLPGEERKNDSLEDQPYAKLIEALHKDGSEIVPHALKSKGQLSSTSFHKALAILTKLYRPQTWIDHGSYLKYCYSQGAKENPDYMLVNSLKQGGFNNLWSYHDVNTDAIDTLNIFSARRFGPRKIIMKIFRNFFTGKWLIAAHYLRSLLHRGYKKNIVTDFLMYAMASTKGIFIEWKKGNRNLFKSLKIFFSAMGRFNSYRNNIPVPYDNKDLLQYAPPLYCENRMPFPESKPGDMLMFSTFETTHLLDIYNQKALDNLIKEYGTHIGHTYILNDLPYLNHIFSGKSDQMKLSEKWIKFTALLSDYVNNKLLWNPNMGEYVAHIKELQNVCITYVAHNKVSIQNGNSEAIEGYTIIIPAVYKPSGYLNGLLAEAISTDNNYHFFVFDVQPGISEFEYLSSN</sequence>
<dbReference type="RefSeq" id="WP_147191828.1">
    <property type="nucleotide sequence ID" value="NZ_CP042435.1"/>
</dbReference>
<dbReference type="KEGG" id="pgin:FRZ67_17965"/>
<dbReference type="Proteomes" id="UP000321533">
    <property type="component" value="Chromosome"/>
</dbReference>
<proteinExistence type="predicted"/>